<keyword evidence="1" id="KW-0812">Transmembrane</keyword>
<keyword evidence="3" id="KW-1185">Reference proteome</keyword>
<reference evidence="2 3" key="1">
    <citation type="submission" date="2019-04" db="EMBL/GenBank/DDBJ databases">
        <title>Comparative genomics and transcriptomics to analyze fruiting body development in filamentous ascomycetes.</title>
        <authorList>
            <consortium name="DOE Joint Genome Institute"/>
            <person name="Lutkenhaus R."/>
            <person name="Traeger S."/>
            <person name="Breuer J."/>
            <person name="Kuo A."/>
            <person name="Lipzen A."/>
            <person name="Pangilinan J."/>
            <person name="Dilworth D."/>
            <person name="Sandor L."/>
            <person name="Poggeler S."/>
            <person name="Barry K."/>
            <person name="Grigoriev I.V."/>
            <person name="Nowrousian M."/>
        </authorList>
    </citation>
    <scope>NUCLEOTIDE SEQUENCE [LARGE SCALE GENOMIC DNA]</scope>
    <source>
        <strain evidence="2 3">CBS 389.68</strain>
    </source>
</reference>
<feature type="transmembrane region" description="Helical" evidence="1">
    <location>
        <begin position="62"/>
        <end position="85"/>
    </location>
</feature>
<accession>A0A4S2ML21</accession>
<dbReference type="AlphaFoldDB" id="A0A4S2ML21"/>
<name>A0A4S2ML21_9PEZI</name>
<dbReference type="EMBL" id="ML220150">
    <property type="protein sequence ID" value="TGZ77690.1"/>
    <property type="molecule type" value="Genomic_DNA"/>
</dbReference>
<dbReference type="InParanoid" id="A0A4S2ML21"/>
<keyword evidence="1" id="KW-0472">Membrane</keyword>
<gene>
    <name evidence="2" type="ORF">EX30DRAFT_398385</name>
</gene>
<feature type="transmembrane region" description="Helical" evidence="1">
    <location>
        <begin position="20"/>
        <end position="42"/>
    </location>
</feature>
<organism evidence="2 3">
    <name type="scientific">Ascodesmis nigricans</name>
    <dbReference type="NCBI Taxonomy" id="341454"/>
    <lineage>
        <taxon>Eukaryota</taxon>
        <taxon>Fungi</taxon>
        <taxon>Dikarya</taxon>
        <taxon>Ascomycota</taxon>
        <taxon>Pezizomycotina</taxon>
        <taxon>Pezizomycetes</taxon>
        <taxon>Pezizales</taxon>
        <taxon>Ascodesmidaceae</taxon>
        <taxon>Ascodesmis</taxon>
    </lineage>
</organism>
<sequence length="328" mass="37239">MPMTPQPRPLKVASYRQKFFDFVVSALQLLLLVPAGLIFGINGKPRFLQWVWVVQATLLIRSFFPVIFAGFAARALASIALYTITKGTTLGMLEMKEILSRDLNSTDLDRQPIAWLTTNERIAHDEETRNRKEDISETSCKLSTTYVEVKIGCELGTCEVRSIRRSRRPHFSSNLTDRDFDQQIDGFFHHHTLNLQPARPFEHPTGIELHLMGYATNGARPIGSSSRSESLGLNLVMADVNILDLSQRLSQAYNGFYDASRTPYAFTGVDKKVFEEHSSFDEVEYLSTYASQLEKYKNYIPGWQKDLNLPFRPAVVEGPLMFPTPFTS</sequence>
<protein>
    <submittedName>
        <fullName evidence="2">Uncharacterized protein</fullName>
    </submittedName>
</protein>
<dbReference type="Proteomes" id="UP000298138">
    <property type="component" value="Unassembled WGS sequence"/>
</dbReference>
<evidence type="ECO:0000256" key="1">
    <source>
        <dbReference type="SAM" id="Phobius"/>
    </source>
</evidence>
<evidence type="ECO:0000313" key="3">
    <source>
        <dbReference type="Proteomes" id="UP000298138"/>
    </source>
</evidence>
<proteinExistence type="predicted"/>
<evidence type="ECO:0000313" key="2">
    <source>
        <dbReference type="EMBL" id="TGZ77690.1"/>
    </source>
</evidence>
<keyword evidence="1" id="KW-1133">Transmembrane helix</keyword>